<gene>
    <name evidence="1" type="ORF">OFUS_LOCUS9053</name>
</gene>
<dbReference type="AlphaFoldDB" id="A0A8S4NQJ4"/>
<dbReference type="Proteomes" id="UP000749559">
    <property type="component" value="Unassembled WGS sequence"/>
</dbReference>
<keyword evidence="2" id="KW-1185">Reference proteome</keyword>
<reference evidence="1" key="1">
    <citation type="submission" date="2022-03" db="EMBL/GenBank/DDBJ databases">
        <authorList>
            <person name="Martin C."/>
        </authorList>
    </citation>
    <scope>NUCLEOTIDE SEQUENCE</scope>
</reference>
<evidence type="ECO:0000313" key="2">
    <source>
        <dbReference type="Proteomes" id="UP000749559"/>
    </source>
</evidence>
<organism evidence="1 2">
    <name type="scientific">Owenia fusiformis</name>
    <name type="common">Polychaete worm</name>
    <dbReference type="NCBI Taxonomy" id="6347"/>
    <lineage>
        <taxon>Eukaryota</taxon>
        <taxon>Metazoa</taxon>
        <taxon>Spiralia</taxon>
        <taxon>Lophotrochozoa</taxon>
        <taxon>Annelida</taxon>
        <taxon>Polychaeta</taxon>
        <taxon>Sedentaria</taxon>
        <taxon>Canalipalpata</taxon>
        <taxon>Sabellida</taxon>
        <taxon>Oweniida</taxon>
        <taxon>Oweniidae</taxon>
        <taxon>Owenia</taxon>
    </lineage>
</organism>
<accession>A0A8S4NQJ4</accession>
<evidence type="ECO:0000313" key="1">
    <source>
        <dbReference type="EMBL" id="CAH1782624.1"/>
    </source>
</evidence>
<proteinExistence type="predicted"/>
<protein>
    <submittedName>
        <fullName evidence="1">Uncharacterized protein</fullName>
    </submittedName>
</protein>
<dbReference type="EMBL" id="CAIIXF020000005">
    <property type="protein sequence ID" value="CAH1782624.1"/>
    <property type="molecule type" value="Genomic_DNA"/>
</dbReference>
<sequence>MELKVEFDPINAQCEEIIRDIEGRKSMRVVAKRRTSDSSIGDLADLLGVDPFDYALPVGDTRTIFDDVISVKNSIPCEQSVRREEDLKEYDDIMRETKQCTHINDRRFTTKYIPSIPYTPAFRKVAFEKYASYKLLKSQIEFKPRDTISISKEHKIHVETMRDHTKIINGSEKGDIHNPTMLDSKDAINLNGKDQAMDGKSYQTPSSMARVADAQLQSLGVKLLLGKVITID</sequence>
<name>A0A8S4NQJ4_OWEFU</name>
<comment type="caution">
    <text evidence="1">The sequence shown here is derived from an EMBL/GenBank/DDBJ whole genome shotgun (WGS) entry which is preliminary data.</text>
</comment>